<comment type="subcellular location">
    <subcellularLocation>
        <location evidence="1">Cytoplasm</location>
        <location evidence="1">Cytoskeleton</location>
        <location evidence="1">Microtubule organizing center</location>
    </subcellularLocation>
</comment>
<keyword evidence="4" id="KW-0175">Coiled coil</keyword>
<name>A0A1D9QGZ3_SCLS1</name>
<feature type="region of interest" description="Disordered" evidence="6">
    <location>
        <begin position="56"/>
        <end position="82"/>
    </location>
</feature>
<feature type="region of interest" description="Disordered" evidence="6">
    <location>
        <begin position="1415"/>
        <end position="1447"/>
    </location>
</feature>
<dbReference type="PANTHER" id="PTHR43941:SF1">
    <property type="entry name" value="STRUCTURAL MAINTENANCE OF CHROMOSOMES PROTEIN 2"/>
    <property type="match status" value="1"/>
</dbReference>
<feature type="compositionally biased region" description="Polar residues" evidence="6">
    <location>
        <begin position="1429"/>
        <end position="1447"/>
    </location>
</feature>
<evidence type="ECO:0000256" key="2">
    <source>
        <dbReference type="ARBA" id="ARBA00022490"/>
    </source>
</evidence>
<dbReference type="OrthoDB" id="10255000at2759"/>
<feature type="region of interest" description="Disordered" evidence="6">
    <location>
        <begin position="359"/>
        <end position="378"/>
    </location>
</feature>
<dbReference type="InterPro" id="IPR012943">
    <property type="entry name" value="Cnn_1N"/>
</dbReference>
<dbReference type="RefSeq" id="XP_001587751.1">
    <property type="nucleotide sequence ID" value="XM_001587701.1"/>
</dbReference>
<evidence type="ECO:0000313" key="10">
    <source>
        <dbReference type="Proteomes" id="UP000177798"/>
    </source>
</evidence>
<proteinExistence type="predicted"/>
<evidence type="ECO:0000259" key="8">
    <source>
        <dbReference type="Pfam" id="PF10495"/>
    </source>
</evidence>
<dbReference type="EMBL" id="CP017825">
    <property type="protein sequence ID" value="APA14159.1"/>
    <property type="molecule type" value="Genomic_DNA"/>
</dbReference>
<sequence>MVQAGIAGLDTPRTALGDATYLGSHALDFDISQEQSFQSPSKDNNLVSQMQNGRRGVNIRTPRGRTTLGDRRNLPAGLGGGEFTPLLKNATMNSARRNNKENVQATPAFLRAGGLDKIQEGFSPLPAGSAYGDDSTRTGSYMAGTPMPHIDSSTASTPAALLPRRNEGPGVLQDGNQLSLREQENVIDRIEKENFGLKLKIHFLEEALRKAGPGFSEAALKENTELKVDKVTMQRELQKFRKTLTAAEKDVEQYRQQILDMQEKFKRRHVSAGQQEELDNLRQVLEEKEDELNRVRSQEDKYADMENKMDDLEAELREKDRVINDREDDIDNLKDDVQKHVGTISNLETALKKSQRRAIELEEKSQGQSNDELREAESTIKELERDVERLRIEASEAKKSHQETIRDKERAEANLEELQDELANKSITTKGLSRQIEEKANRLQDDLEDLRERHQNLEQQYAEKTREVKKMQERLEDLRRDSEMKEQNLHDKLEHVENDLDQTIQERKALATRLESLQGLQRDFQQRNDEKNLLQGRHDALTAESASLQADLAQAKALIEELEDKLEHEKTLALGNARDVRNQYTEEIDRLNNEVEDLKAEIREKERLYDDDIESWETEKRNLETQRARAEEQAAGLQKTIDRLQQTEGSLSGRESKLREAIRSEKERHESQEALLTRQINELNEDVQTRRKALEDSRSELASVREELRLSQREQRSLTEKIEGLEDEVEILQTSLDEESEQANQDVNAARHESESLRRQLQTLKQDLAKAEAAATSARAELEVFHSDFQADQGSKDSLNKLLRDHEAQLSKVRLEKQNLQDQIGKVNIELHSLRSSNSELKAEKDEISSQLRALKQQEDETFRLEEERVELRTAKMKLDNEVRRLREDHKVAVAEQKAIEKELNEEIERASNEEARLNAEIQDLHRILRGSSEKRELATAKKTISRLEERILELASQPATGDHQNESSRELSEIKQDLTALRQKENEYIQRETANKDKVKSLKRQIAELERKVHETDMARFAVASSPASAGGSTRKEVAQLRHQLSEAHQSLKDLRSRMKESDKEAARKISAMNINFQHQEQTWEAEKDQLERQLDELRLTKDELSTRNASFEAAINRLSDKIDRLQKALMSERANSGEGHTIALERRDLHEMLQETQIQRESLELLIKERENAIQTVSAKEVELRSSLRRVREERNRERARALSTKEQLELLEEEYVKSKEDYIKAKSEWEAEKRTLSRGVRFPNMSISYTEDEIQALKKEKEEGEKRFSREIEKRDDKHGKELKGLCMQIEWMKARCAREESKRADLAYAKKYLLAKINMYDACNKADLRLLRQTSLIPEPAPVPKPKATIRTVTFLIIAGLRMRKGAEAWDKNKKMHQKILGKLEVMRANRAKRILYEESAAIEGIQAPVSTKKENSASRSASRTGSRNPSRNASPIKANQAQPIVNPAFNVARKSSLKSAVREILKEKNEGITDRVNGF</sequence>
<dbReference type="Proteomes" id="UP000177798">
    <property type="component" value="Chromosome 12"/>
</dbReference>
<keyword evidence="3" id="KW-0597">Phosphoprotein</keyword>
<evidence type="ECO:0000256" key="4">
    <source>
        <dbReference type="ARBA" id="ARBA00023054"/>
    </source>
</evidence>
<reference evidence="10" key="1">
    <citation type="journal article" date="2017" name="Genome Biol. Evol.">
        <title>The complete genome sequence of the phytopathogenic fungus Sclerotinia sclerotiorum reveals insights into the genome architecture of broad host range pathogens.</title>
        <authorList>
            <person name="Derbyshire M."/>
            <person name="Denton-Giles M."/>
            <person name="Hegedus D."/>
            <person name="Seifbarghy S."/>
            <person name="Rollins J."/>
            <person name="van Kan J."/>
            <person name="Seidl M.F."/>
            <person name="Faino L."/>
            <person name="Mbengue M."/>
            <person name="Navaud O."/>
            <person name="Raffaele S."/>
            <person name="Hammond-Kosack K."/>
            <person name="Heard S."/>
            <person name="Oliver R."/>
        </authorList>
    </citation>
    <scope>NUCLEOTIDE SEQUENCE [LARGE SCALE GENOMIC DNA]</scope>
    <source>
        <strain evidence="10">ATCC 18683 / 1980 / Ss-1</strain>
    </source>
</reference>
<dbReference type="GO" id="GO:0005737">
    <property type="term" value="C:cytoplasm"/>
    <property type="evidence" value="ECO:0007669"/>
    <property type="project" value="UniProtKB-ARBA"/>
</dbReference>
<dbReference type="KEGG" id="ssl:SS1G_10991"/>
<dbReference type="VEuPathDB" id="FungiDB:sscle_12g089290"/>
<dbReference type="Gene3D" id="1.20.5.1160">
    <property type="entry name" value="Vasodilator-stimulated phosphoprotein"/>
    <property type="match status" value="1"/>
</dbReference>
<keyword evidence="5" id="KW-0206">Cytoskeleton</keyword>
<evidence type="ECO:0000256" key="5">
    <source>
        <dbReference type="ARBA" id="ARBA00023212"/>
    </source>
</evidence>
<evidence type="ECO:0000256" key="3">
    <source>
        <dbReference type="ARBA" id="ARBA00022553"/>
    </source>
</evidence>
<feature type="domain" description="Centrosomin N-terminal motif 1" evidence="7">
    <location>
        <begin position="179"/>
        <end position="252"/>
    </location>
</feature>
<feature type="domain" description="Pericentrin/AKAP-450 centrosomal targeting" evidence="8">
    <location>
        <begin position="1299"/>
        <end position="1374"/>
    </location>
</feature>
<accession>A0A1D9QGZ3</accession>
<dbReference type="OMA" id="FIAVYQH"/>
<evidence type="ECO:0000313" key="9">
    <source>
        <dbReference type="EMBL" id="APA14159.1"/>
    </source>
</evidence>
<dbReference type="Pfam" id="PF10495">
    <property type="entry name" value="PACT_coil_coil"/>
    <property type="match status" value="1"/>
</dbReference>
<keyword evidence="2" id="KW-0963">Cytoplasm</keyword>
<evidence type="ECO:0000256" key="6">
    <source>
        <dbReference type="SAM" id="MobiDB-lite"/>
    </source>
</evidence>
<dbReference type="GO" id="GO:0005815">
    <property type="term" value="C:microtubule organizing center"/>
    <property type="evidence" value="ECO:0007669"/>
    <property type="project" value="UniProtKB-SubCell"/>
</dbReference>
<protein>
    <recommendedName>
        <fullName evidence="11">Centrosomin N-terminal motif 1 domain-containing protein</fullName>
    </recommendedName>
</protein>
<evidence type="ECO:0000256" key="1">
    <source>
        <dbReference type="ARBA" id="ARBA00004267"/>
    </source>
</evidence>
<dbReference type="InterPro" id="IPR019528">
    <property type="entry name" value="PACT_domain"/>
</dbReference>
<dbReference type="PANTHER" id="PTHR43941">
    <property type="entry name" value="STRUCTURAL MAINTENANCE OF CHROMOSOMES PROTEIN 2"/>
    <property type="match status" value="1"/>
</dbReference>
<dbReference type="SMR" id="A0A1D9QGZ3"/>
<gene>
    <name evidence="9" type="ORF">sscle_12g089290</name>
</gene>
<dbReference type="Pfam" id="PF07989">
    <property type="entry name" value="Cnn_1N"/>
    <property type="match status" value="1"/>
</dbReference>
<organism evidence="9 10">
    <name type="scientific">Sclerotinia sclerotiorum (strain ATCC 18683 / 1980 / Ss-1)</name>
    <name type="common">White mold</name>
    <name type="synonym">Whetzelinia sclerotiorum</name>
    <dbReference type="NCBI Taxonomy" id="665079"/>
    <lineage>
        <taxon>Eukaryota</taxon>
        <taxon>Fungi</taxon>
        <taxon>Dikarya</taxon>
        <taxon>Ascomycota</taxon>
        <taxon>Pezizomycotina</taxon>
        <taxon>Leotiomycetes</taxon>
        <taxon>Helotiales</taxon>
        <taxon>Sclerotiniaceae</taxon>
        <taxon>Sclerotinia</taxon>
    </lineage>
</organism>
<evidence type="ECO:0000259" key="7">
    <source>
        <dbReference type="Pfam" id="PF07989"/>
    </source>
</evidence>
<evidence type="ECO:0008006" key="11">
    <source>
        <dbReference type="Google" id="ProtNLM"/>
    </source>
</evidence>